<dbReference type="PANTHER" id="PTHR21394">
    <property type="entry name" value="MAU2 CHROMATID COHESION FACTOR HOMOLOG"/>
    <property type="match status" value="1"/>
</dbReference>
<feature type="compositionally biased region" description="Polar residues" evidence="11">
    <location>
        <begin position="732"/>
        <end position="751"/>
    </location>
</feature>
<feature type="region of interest" description="Disordered" evidence="11">
    <location>
        <begin position="592"/>
        <end position="714"/>
    </location>
</feature>
<keyword evidence="7" id="KW-0539">Nucleus</keyword>
<dbReference type="Gene3D" id="1.25.40.10">
    <property type="entry name" value="Tetratricopeptide repeat domain"/>
    <property type="match status" value="1"/>
</dbReference>
<evidence type="ECO:0000256" key="8">
    <source>
        <dbReference type="ARBA" id="ARBA00023306"/>
    </source>
</evidence>
<dbReference type="InterPro" id="IPR013083">
    <property type="entry name" value="Znf_RING/FYVE/PHD"/>
</dbReference>
<feature type="region of interest" description="Disordered" evidence="11">
    <location>
        <begin position="1259"/>
        <end position="1304"/>
    </location>
</feature>
<feature type="compositionally biased region" description="Low complexity" evidence="11">
    <location>
        <begin position="675"/>
        <end position="714"/>
    </location>
</feature>
<sequence>MSKTFSALLALSKQLEEKSAGLALECLHAATLLENTSAEEKACSNYLLGELLLKTAQEPLDSKQFFLASIEASQTIIKTDLSSRQYLLRSLEKLSGLLPISESTIILSDILSKHNEDDTFLAKLFFSFLEIFANCGADRLLQVMTLFKCEPIATLRRKSEYIDILINLSNALLILKNYCRAHENLFHDILDEAENKLHSTTIDQARKASLKIYLHCLRIMNVLTWGIPERGDRKTGKSLKQFHQEIIAYSQLQEEPTTESDLNSFFWLKKEELTALGYLITVIHSVRFGNIDKAIKYSERTLNQVSTNQSFFNDNLRILTLEYLAQCKLIIGEPLECVKIISELSNLAQSGSHPSKISQMHSLIAFLAMSSNQKETALKHFQLALEAKPENESFFSNEESVPLNAITHLISGYAQFSQKDHDSAKRTFRDGVKVSNAQDIKSLTAMYLLLLGEIFISTSSDGYMTTVKQARQMAAKIQHESLLVWANRLSLSSGNSADPDFQKIQEELAKLESKRASDEAAIRESALAKTLFNWTSITELPKIQVDAQVKEEAKPEISQQISNGSSSDLQPQNVKQNHALVDQEIDNMISKMEGGTSMMGPPSERPPPSPAAQSPRPVASPRPPPVVSPNVYQNQPVNSPVQYNTQTPSPMSQPTTPHSPFQPVHSPLNPTSPHQSQQAQMGAMMQQGQFNNQNHSPSISPHHPSPSISPKIPINQQNMMGQQKLMPQNVAPTQSLNTGFSGISPNQNNFGNGHFQPQPNPIQQQVPMTQHNYNPFSHTNIIGNQQAPMANAQPLAPQQMNTGNGHLPGHGFQMQPQGAPMQPGFYPNMFPKNQPNAQTNHPFPNHFQMLLPVKDYVAIPIRYRQEAETRGIPDRDTILEAKGYTECRICKDCDESAPNVRIDEYNLHIFKHHQVLANLLYYSKYTHWINTPQLKIHWQKENNQTLKKLKRWYTQVRRPECGRALDEMMLEYEKVLKEPFIKEKENQYVARNAFTRMLIREEFQIKEEIGDPPAVAPGPLSDRNARRAKLIEYYKNKAKKANEPIIIDSKESTDPVIIVDEKPAKPKKRPKKVSAPTEPVVILDDSDEEQPPSTEMDTMDDDIPITKLLEKGAKMVNKIEEKLSEETPKSNGPKIVLKDVNDNKDFFAVQNRPPLNCPSESSDSSSESEVEVAPVVPKFVSAYPDKASQSEAPKRKRLFEEPSPVVSNGVFDVNKPGTSKLTLPVHVNSGSNNPVKKPAKASKLSQRFASLKEDSNKKFADRGLDMSKSRLNELNPEKKIPSLKVYSETNPSSKDNSTENSSYKPMSISAVKNQKMKEKQGKIRAKREDGLIKVYSEPLGKDPRSMKKVMQHLNNGHNLWFLCPLSNKKIVTPVRGAKCKHGSTFCYQQFKRKELNRPTCPLCSMKFDKNNPLKICSFTMSLMKDYPNFLQVRQINDGGLKTKIVGAKLADS</sequence>
<feature type="compositionally biased region" description="Polar residues" evidence="11">
    <location>
        <begin position="1287"/>
        <end position="1304"/>
    </location>
</feature>
<dbReference type="Pfam" id="PF10345">
    <property type="entry name" value="Cohesin_load"/>
    <property type="match status" value="1"/>
</dbReference>
<feature type="compositionally biased region" description="Basic and acidic residues" evidence="11">
    <location>
        <begin position="1259"/>
        <end position="1280"/>
    </location>
</feature>
<keyword evidence="5" id="KW-0498">Mitosis</keyword>
<feature type="compositionally biased region" description="Low complexity" evidence="11">
    <location>
        <begin position="645"/>
        <end position="659"/>
    </location>
</feature>
<evidence type="ECO:0000313" key="12">
    <source>
        <dbReference type="EMBL" id="CAG5106927.1"/>
    </source>
</evidence>
<feature type="repeat" description="TPR" evidence="10">
    <location>
        <begin position="358"/>
        <end position="391"/>
    </location>
</feature>
<feature type="region of interest" description="Disordered" evidence="11">
    <location>
        <begin position="732"/>
        <end position="759"/>
    </location>
</feature>
<comment type="similarity">
    <text evidence="2">Belongs to the SCC4/mau-2 family.</text>
</comment>
<feature type="region of interest" description="Disordered" evidence="11">
    <location>
        <begin position="1149"/>
        <end position="1170"/>
    </location>
</feature>
<feature type="compositionally biased region" description="Pro residues" evidence="11">
    <location>
        <begin position="618"/>
        <end position="627"/>
    </location>
</feature>
<evidence type="ECO:0000256" key="1">
    <source>
        <dbReference type="ARBA" id="ARBA00004642"/>
    </source>
</evidence>
<dbReference type="InterPro" id="IPR011990">
    <property type="entry name" value="TPR-like_helical_dom_sf"/>
</dbReference>
<evidence type="ECO:0000256" key="5">
    <source>
        <dbReference type="ARBA" id="ARBA00022776"/>
    </source>
</evidence>
<evidence type="ECO:0000256" key="7">
    <source>
        <dbReference type="ARBA" id="ARBA00023242"/>
    </source>
</evidence>
<keyword evidence="13" id="KW-1185">Reference proteome</keyword>
<evidence type="ECO:0000256" key="4">
    <source>
        <dbReference type="ARBA" id="ARBA00022618"/>
    </source>
</evidence>
<evidence type="ECO:0000256" key="3">
    <source>
        <dbReference type="ARBA" id="ARBA00017198"/>
    </source>
</evidence>
<evidence type="ECO:0000313" key="13">
    <source>
        <dbReference type="Proteomes" id="UP001158576"/>
    </source>
</evidence>
<feature type="region of interest" description="Disordered" evidence="11">
    <location>
        <begin position="1222"/>
        <end position="1244"/>
    </location>
</feature>
<comment type="subcellular location">
    <subcellularLocation>
        <location evidence="1">Nucleus</location>
        <location evidence="1">Nucleoplasm</location>
    </subcellularLocation>
</comment>
<protein>
    <recommendedName>
        <fullName evidence="3">MAU2 chromatid cohesion factor homolog</fullName>
    </recommendedName>
    <alternativeName>
        <fullName evidence="9">Cohesin loading complex subunit SCC4 homolog</fullName>
    </alternativeName>
</protein>
<evidence type="ECO:0000256" key="6">
    <source>
        <dbReference type="ARBA" id="ARBA00022829"/>
    </source>
</evidence>
<evidence type="ECO:0000256" key="10">
    <source>
        <dbReference type="PROSITE-ProRule" id="PRU00339"/>
    </source>
</evidence>
<dbReference type="EMBL" id="OU015566">
    <property type="protein sequence ID" value="CAG5106927.1"/>
    <property type="molecule type" value="Genomic_DNA"/>
</dbReference>
<evidence type="ECO:0000256" key="2">
    <source>
        <dbReference type="ARBA" id="ARBA00008585"/>
    </source>
</evidence>
<dbReference type="InterPro" id="IPR019440">
    <property type="entry name" value="MAU2"/>
</dbReference>
<dbReference type="SUPFAM" id="SSF48452">
    <property type="entry name" value="TPR-like"/>
    <property type="match status" value="1"/>
</dbReference>
<dbReference type="InterPro" id="IPR019734">
    <property type="entry name" value="TPR_rpt"/>
</dbReference>
<name>A0ABN7ST14_OIKDI</name>
<reference evidence="12 13" key="1">
    <citation type="submission" date="2021-04" db="EMBL/GenBank/DDBJ databases">
        <authorList>
            <person name="Bliznina A."/>
        </authorList>
    </citation>
    <scope>NUCLEOTIDE SEQUENCE [LARGE SCALE GENOMIC DNA]</scope>
</reference>
<dbReference type="Proteomes" id="UP001158576">
    <property type="component" value="Chromosome 1"/>
</dbReference>
<feature type="compositionally biased region" description="Low complexity" evidence="11">
    <location>
        <begin position="1158"/>
        <end position="1170"/>
    </location>
</feature>
<organism evidence="12 13">
    <name type="scientific">Oikopleura dioica</name>
    <name type="common">Tunicate</name>
    <dbReference type="NCBI Taxonomy" id="34765"/>
    <lineage>
        <taxon>Eukaryota</taxon>
        <taxon>Metazoa</taxon>
        <taxon>Chordata</taxon>
        <taxon>Tunicata</taxon>
        <taxon>Appendicularia</taxon>
        <taxon>Copelata</taxon>
        <taxon>Oikopleuridae</taxon>
        <taxon>Oikopleura</taxon>
    </lineage>
</organism>
<evidence type="ECO:0000256" key="11">
    <source>
        <dbReference type="SAM" id="MobiDB-lite"/>
    </source>
</evidence>
<keyword evidence="8" id="KW-0131">Cell cycle</keyword>
<feature type="compositionally biased region" description="Polar residues" evidence="11">
    <location>
        <begin position="630"/>
        <end position="644"/>
    </location>
</feature>
<gene>
    <name evidence="12" type="ORF">OKIOD_LOCUS11828</name>
</gene>
<accession>A0ABN7ST14</accession>
<keyword evidence="6" id="KW-0159">Chromosome partition</keyword>
<keyword evidence="4" id="KW-0132">Cell division</keyword>
<dbReference type="PROSITE" id="PS50005">
    <property type="entry name" value="TPR"/>
    <property type="match status" value="1"/>
</dbReference>
<keyword evidence="10" id="KW-0802">TPR repeat</keyword>
<dbReference type="Gene3D" id="3.30.40.10">
    <property type="entry name" value="Zinc/RING finger domain, C3HC4 (zinc finger)"/>
    <property type="match status" value="1"/>
</dbReference>
<proteinExistence type="inferred from homology"/>
<evidence type="ECO:0000256" key="9">
    <source>
        <dbReference type="ARBA" id="ARBA00030523"/>
    </source>
</evidence>